<proteinExistence type="predicted"/>
<dbReference type="GO" id="GO:0000977">
    <property type="term" value="F:RNA polymerase II transcription regulatory region sequence-specific DNA binding"/>
    <property type="evidence" value="ECO:0007669"/>
    <property type="project" value="TreeGrafter"/>
</dbReference>
<name>A0A2N9EAZ4_FAGSY</name>
<sequence>MGKGRRRKLCDSLDKSYGNFSDNSDKKHKMMHREIERQRRQEMATLYVSLRSYLPLEFIKGKRSISDHINEAANYIKHLEKKIKELSSARDELKGLSNLSTTTSDHGSGSSNSTTSQPSCFKIHPCCGGVEIVISTGFREESFHLSRVLQVLLEEGLTVLNCASSKVNEKFLYTIQCEVSDSTCLDLSGLQKKLTEVIPLLRCISP</sequence>
<evidence type="ECO:0000259" key="8">
    <source>
        <dbReference type="PROSITE" id="PS50888"/>
    </source>
</evidence>
<reference evidence="9" key="1">
    <citation type="submission" date="2018-02" db="EMBL/GenBank/DDBJ databases">
        <authorList>
            <person name="Cohen D.B."/>
            <person name="Kent A.D."/>
        </authorList>
    </citation>
    <scope>NUCLEOTIDE SEQUENCE</scope>
</reference>
<dbReference type="GO" id="GO:0046983">
    <property type="term" value="F:protein dimerization activity"/>
    <property type="evidence" value="ECO:0007669"/>
    <property type="project" value="InterPro"/>
</dbReference>
<evidence type="ECO:0000256" key="1">
    <source>
        <dbReference type="ARBA" id="ARBA00004123"/>
    </source>
</evidence>
<keyword evidence="3" id="KW-0805">Transcription regulation</keyword>
<evidence type="ECO:0000256" key="4">
    <source>
        <dbReference type="ARBA" id="ARBA00023125"/>
    </source>
</evidence>
<dbReference type="GO" id="GO:0090575">
    <property type="term" value="C:RNA polymerase II transcription regulator complex"/>
    <property type="evidence" value="ECO:0007669"/>
    <property type="project" value="TreeGrafter"/>
</dbReference>
<keyword evidence="5" id="KW-0804">Transcription</keyword>
<feature type="region of interest" description="Disordered" evidence="7">
    <location>
        <begin position="97"/>
        <end position="118"/>
    </location>
</feature>
<dbReference type="Gene3D" id="4.10.280.10">
    <property type="entry name" value="Helix-loop-helix DNA-binding domain"/>
    <property type="match status" value="1"/>
</dbReference>
<dbReference type="InterPro" id="IPR011598">
    <property type="entry name" value="bHLH_dom"/>
</dbReference>
<dbReference type="PROSITE" id="PS50888">
    <property type="entry name" value="BHLH"/>
    <property type="match status" value="1"/>
</dbReference>
<keyword evidence="4" id="KW-0238">DNA-binding</keyword>
<dbReference type="FunFam" id="4.10.280.10:FF:000085">
    <property type="entry name" value="Transcription factor bHLH126"/>
    <property type="match status" value="1"/>
</dbReference>
<evidence type="ECO:0000256" key="6">
    <source>
        <dbReference type="ARBA" id="ARBA00023242"/>
    </source>
</evidence>
<dbReference type="Pfam" id="PF00010">
    <property type="entry name" value="HLH"/>
    <property type="match status" value="1"/>
</dbReference>
<dbReference type="SUPFAM" id="SSF47459">
    <property type="entry name" value="HLH, helix-loop-helix DNA-binding domain"/>
    <property type="match status" value="1"/>
</dbReference>
<dbReference type="PANTHER" id="PTHR13935">
    <property type="entry name" value="ACHAETE-SCUTE TRANSCRIPTION FACTOR-RELATED"/>
    <property type="match status" value="1"/>
</dbReference>
<dbReference type="CDD" id="cd18914">
    <property type="entry name" value="bHLH_AtORG2_like"/>
    <property type="match status" value="1"/>
</dbReference>
<feature type="domain" description="BHLH" evidence="8">
    <location>
        <begin position="27"/>
        <end position="79"/>
    </location>
</feature>
<feature type="compositionally biased region" description="Low complexity" evidence="7">
    <location>
        <begin position="100"/>
        <end position="118"/>
    </location>
</feature>
<accession>A0A2N9EAZ4</accession>
<dbReference type="InterPro" id="IPR036638">
    <property type="entry name" value="HLH_DNA-bd_sf"/>
</dbReference>
<keyword evidence="6" id="KW-0539">Nucleus</keyword>
<dbReference type="GO" id="GO:0000981">
    <property type="term" value="F:DNA-binding transcription factor activity, RNA polymerase II-specific"/>
    <property type="evidence" value="ECO:0007669"/>
    <property type="project" value="TreeGrafter"/>
</dbReference>
<dbReference type="PANTHER" id="PTHR13935:SF155">
    <property type="entry name" value="TRANSCRIPTION FACTOR BHLH120-LIKE"/>
    <property type="match status" value="1"/>
</dbReference>
<dbReference type="InterPro" id="IPR015660">
    <property type="entry name" value="MASH1/Ascl1a-like"/>
</dbReference>
<gene>
    <name evidence="9" type="ORF">FSB_LOCUS4029</name>
</gene>
<dbReference type="SMART" id="SM00353">
    <property type="entry name" value="HLH"/>
    <property type="match status" value="1"/>
</dbReference>
<comment type="subcellular location">
    <subcellularLocation>
        <location evidence="1">Nucleus</location>
    </subcellularLocation>
</comment>
<dbReference type="EMBL" id="OIVN01000202">
    <property type="protein sequence ID" value="SPC76147.1"/>
    <property type="molecule type" value="Genomic_DNA"/>
</dbReference>
<organism evidence="9">
    <name type="scientific">Fagus sylvatica</name>
    <name type="common">Beechnut</name>
    <dbReference type="NCBI Taxonomy" id="28930"/>
    <lineage>
        <taxon>Eukaryota</taxon>
        <taxon>Viridiplantae</taxon>
        <taxon>Streptophyta</taxon>
        <taxon>Embryophyta</taxon>
        <taxon>Tracheophyta</taxon>
        <taxon>Spermatophyta</taxon>
        <taxon>Magnoliopsida</taxon>
        <taxon>eudicotyledons</taxon>
        <taxon>Gunneridae</taxon>
        <taxon>Pentapetalae</taxon>
        <taxon>rosids</taxon>
        <taxon>fabids</taxon>
        <taxon>Fagales</taxon>
        <taxon>Fagaceae</taxon>
        <taxon>Fagus</taxon>
    </lineage>
</organism>
<dbReference type="AlphaFoldDB" id="A0A2N9EAZ4"/>
<evidence type="ECO:0000256" key="7">
    <source>
        <dbReference type="SAM" id="MobiDB-lite"/>
    </source>
</evidence>
<evidence type="ECO:0000256" key="3">
    <source>
        <dbReference type="ARBA" id="ARBA00023015"/>
    </source>
</evidence>
<evidence type="ECO:0000256" key="5">
    <source>
        <dbReference type="ARBA" id="ARBA00023163"/>
    </source>
</evidence>
<protein>
    <recommendedName>
        <fullName evidence="8">BHLH domain-containing protein</fullName>
    </recommendedName>
</protein>
<comment type="subunit">
    <text evidence="2">Homodimer.</text>
</comment>
<evidence type="ECO:0000256" key="2">
    <source>
        <dbReference type="ARBA" id="ARBA00011738"/>
    </source>
</evidence>
<evidence type="ECO:0000313" key="9">
    <source>
        <dbReference type="EMBL" id="SPC76147.1"/>
    </source>
</evidence>